<evidence type="ECO:0000256" key="5">
    <source>
        <dbReference type="ARBA" id="ARBA00022989"/>
    </source>
</evidence>
<dbReference type="GO" id="GO:0140359">
    <property type="term" value="F:ABC-type transporter activity"/>
    <property type="evidence" value="ECO:0007669"/>
    <property type="project" value="InterPro"/>
</dbReference>
<keyword evidence="4" id="KW-0067">ATP-binding</keyword>
<comment type="subcellular location">
    <subcellularLocation>
        <location evidence="1">Cell membrane</location>
        <topology evidence="1">Multi-pass membrane protein</topology>
    </subcellularLocation>
</comment>
<keyword evidence="11" id="KW-1185">Reference proteome</keyword>
<feature type="transmembrane region" description="Helical" evidence="7">
    <location>
        <begin position="24"/>
        <end position="49"/>
    </location>
</feature>
<evidence type="ECO:0000256" key="7">
    <source>
        <dbReference type="SAM" id="Phobius"/>
    </source>
</evidence>
<feature type="domain" description="ABC transmembrane type-1" evidence="9">
    <location>
        <begin position="29"/>
        <end position="319"/>
    </location>
</feature>
<dbReference type="Pfam" id="PF00005">
    <property type="entry name" value="ABC_tran"/>
    <property type="match status" value="1"/>
</dbReference>
<dbReference type="NCBIfam" id="TIGR01194">
    <property type="entry name" value="cyc_pep_trnsptr"/>
    <property type="match status" value="1"/>
</dbReference>
<dbReference type="PANTHER" id="PTHR24221">
    <property type="entry name" value="ATP-BINDING CASSETTE SUB-FAMILY B"/>
    <property type="match status" value="1"/>
</dbReference>
<protein>
    <submittedName>
        <fullName evidence="10">Cyclic peptide export ABC transporter</fullName>
    </submittedName>
</protein>
<feature type="transmembrane region" description="Helical" evidence="7">
    <location>
        <begin position="79"/>
        <end position="96"/>
    </location>
</feature>
<dbReference type="InterPro" id="IPR005898">
    <property type="entry name" value="Cyc_pep_transpt_SyrD/YojI"/>
</dbReference>
<evidence type="ECO:0000256" key="3">
    <source>
        <dbReference type="ARBA" id="ARBA00022741"/>
    </source>
</evidence>
<dbReference type="SUPFAM" id="SSF90123">
    <property type="entry name" value="ABC transporter transmembrane region"/>
    <property type="match status" value="1"/>
</dbReference>
<evidence type="ECO:0000256" key="6">
    <source>
        <dbReference type="ARBA" id="ARBA00023136"/>
    </source>
</evidence>
<dbReference type="EMBL" id="CP059736">
    <property type="protein sequence ID" value="WDE02356.1"/>
    <property type="molecule type" value="Genomic_DNA"/>
</dbReference>
<dbReference type="RefSeq" id="WP_053043476.1">
    <property type="nucleotide sequence ID" value="NZ_CP059736.1"/>
</dbReference>
<keyword evidence="2 7" id="KW-0812">Transmembrane</keyword>
<keyword evidence="5 7" id="KW-1133">Transmembrane helix</keyword>
<dbReference type="InterPro" id="IPR011527">
    <property type="entry name" value="ABC1_TM_dom"/>
</dbReference>
<evidence type="ECO:0000256" key="2">
    <source>
        <dbReference type="ARBA" id="ARBA00022692"/>
    </source>
</evidence>
<evidence type="ECO:0000256" key="1">
    <source>
        <dbReference type="ARBA" id="ARBA00004651"/>
    </source>
</evidence>
<dbReference type="InterPro" id="IPR003593">
    <property type="entry name" value="AAA+_ATPase"/>
</dbReference>
<feature type="domain" description="ABC transporter" evidence="8">
    <location>
        <begin position="351"/>
        <end position="581"/>
    </location>
</feature>
<dbReference type="Gene3D" id="1.20.1560.10">
    <property type="entry name" value="ABC transporter type 1, transmembrane domain"/>
    <property type="match status" value="1"/>
</dbReference>
<dbReference type="PROSITE" id="PS50929">
    <property type="entry name" value="ABC_TM1F"/>
    <property type="match status" value="1"/>
</dbReference>
<reference evidence="10 11" key="1">
    <citation type="journal article" date="2015" name="Genome Announc.">
        <title>Draft Genome Sequences of Marine Isolates of Thalassomonas viridans and Thalassomonas actiniarum.</title>
        <authorList>
            <person name="Olonade I."/>
            <person name="van Zyl L.J."/>
            <person name="Trindade M."/>
        </authorList>
    </citation>
    <scope>NUCLEOTIDE SEQUENCE [LARGE SCALE GENOMIC DNA]</scope>
    <source>
        <strain evidence="10 11">A5K-106</strain>
    </source>
</reference>
<dbReference type="InterPro" id="IPR003439">
    <property type="entry name" value="ABC_transporter-like_ATP-bd"/>
</dbReference>
<dbReference type="SUPFAM" id="SSF52540">
    <property type="entry name" value="P-loop containing nucleoside triphosphate hydrolases"/>
    <property type="match status" value="1"/>
</dbReference>
<dbReference type="GO" id="GO:0005886">
    <property type="term" value="C:plasma membrane"/>
    <property type="evidence" value="ECO:0007669"/>
    <property type="project" value="UniProtKB-SubCell"/>
</dbReference>
<dbReference type="GO" id="GO:1904680">
    <property type="term" value="F:peptide transmembrane transporter activity"/>
    <property type="evidence" value="ECO:0007669"/>
    <property type="project" value="InterPro"/>
</dbReference>
<feature type="transmembrane region" description="Helical" evidence="7">
    <location>
        <begin position="152"/>
        <end position="172"/>
    </location>
</feature>
<evidence type="ECO:0000313" key="11">
    <source>
        <dbReference type="Proteomes" id="UP000032568"/>
    </source>
</evidence>
<dbReference type="SMART" id="SM00382">
    <property type="entry name" value="AAA"/>
    <property type="match status" value="1"/>
</dbReference>
<dbReference type="InterPro" id="IPR039421">
    <property type="entry name" value="Type_1_exporter"/>
</dbReference>
<dbReference type="InterPro" id="IPR036640">
    <property type="entry name" value="ABC1_TM_sf"/>
</dbReference>
<dbReference type="PANTHER" id="PTHR24221:SF654">
    <property type="entry name" value="ATP-BINDING CASSETTE SUB-FAMILY B MEMBER 6"/>
    <property type="match status" value="1"/>
</dbReference>
<evidence type="ECO:0000256" key="4">
    <source>
        <dbReference type="ARBA" id="ARBA00022840"/>
    </source>
</evidence>
<keyword evidence="6 7" id="KW-0472">Membrane</keyword>
<feature type="transmembrane region" description="Helical" evidence="7">
    <location>
        <begin position="293"/>
        <end position="318"/>
    </location>
</feature>
<dbReference type="GO" id="GO:0005524">
    <property type="term" value="F:ATP binding"/>
    <property type="evidence" value="ECO:0007669"/>
    <property type="project" value="UniProtKB-KW"/>
</dbReference>
<evidence type="ECO:0000313" key="10">
    <source>
        <dbReference type="EMBL" id="WDE02356.1"/>
    </source>
</evidence>
<feature type="transmembrane region" description="Helical" evidence="7">
    <location>
        <begin position="178"/>
        <end position="198"/>
    </location>
</feature>
<keyword evidence="3" id="KW-0547">Nucleotide-binding</keyword>
<evidence type="ECO:0000259" key="9">
    <source>
        <dbReference type="PROSITE" id="PS50929"/>
    </source>
</evidence>
<dbReference type="PROSITE" id="PS50893">
    <property type="entry name" value="ABC_TRANSPORTER_2"/>
    <property type="match status" value="1"/>
</dbReference>
<dbReference type="KEGG" id="tact:SG35_031905"/>
<reference evidence="10 11" key="2">
    <citation type="journal article" date="2022" name="Mar. Drugs">
        <title>Bioassay-Guided Fractionation Leads to the Detection of Cholic Acid Generated by the Rare Thalassomonas sp.</title>
        <authorList>
            <person name="Pheiffer F."/>
            <person name="Schneider Y.K."/>
            <person name="Hansen E.H."/>
            <person name="Andersen J.H."/>
            <person name="Isaksson J."/>
            <person name="Busche T."/>
            <person name="R C."/>
            <person name="Kalinowski J."/>
            <person name="Zyl L.V."/>
            <person name="Trindade M."/>
        </authorList>
    </citation>
    <scope>NUCLEOTIDE SEQUENCE [LARGE SCALE GENOMIC DNA]</scope>
    <source>
        <strain evidence="10 11">A5K-106</strain>
    </source>
</reference>
<organism evidence="10 11">
    <name type="scientific">Thalassomonas actiniarum</name>
    <dbReference type="NCBI Taxonomy" id="485447"/>
    <lineage>
        <taxon>Bacteria</taxon>
        <taxon>Pseudomonadati</taxon>
        <taxon>Pseudomonadota</taxon>
        <taxon>Gammaproteobacteria</taxon>
        <taxon>Alteromonadales</taxon>
        <taxon>Colwelliaceae</taxon>
        <taxon>Thalassomonas</taxon>
    </lineage>
</organism>
<feature type="transmembrane region" description="Helical" evidence="7">
    <location>
        <begin position="258"/>
        <end position="281"/>
    </location>
</feature>
<dbReference type="GO" id="GO:0015833">
    <property type="term" value="P:peptide transport"/>
    <property type="evidence" value="ECO:0007669"/>
    <property type="project" value="InterPro"/>
</dbReference>
<dbReference type="GO" id="GO:0016887">
    <property type="term" value="F:ATP hydrolysis activity"/>
    <property type="evidence" value="ECO:0007669"/>
    <property type="project" value="InterPro"/>
</dbReference>
<dbReference type="Proteomes" id="UP000032568">
    <property type="component" value="Chromosome pTact"/>
</dbReference>
<sequence length="599" mass="66713">MKENNENSPTGLFKLLPATAPNKVFLAILLGSLAGIAYAIVVPLVLLSLQPSLSRLMQPEFESSYWLLGTFEISSPTQAFFYFSIVLLILLCRVISETMVAQTSIDATVGLRKKLYKRISQLPIQSLEQIGQSRILTALNNDIGRVTEGAAVLPNILVAASTLVGMLAFLMYLKLEVFLFIIGIIVFGVVTYRIPLFFGQKHLVKARNSFDGIQEGIRGLIYGAKELKLNQQKKHAYLTENLHAYEENFAAAQKRGRFFLSVGLNYGTLISFFAIGIVTYIMANYYTLSQANLMGVVMVLLYITGPMSALINLMNGVIMARVAAKKLDHLLNEMPIEASGDIADPVDCQQLRVEGLEYIYPALNSADSAFHLGPVDLTLKRGEVTFLVGGNGSGKTTLSKLLSLHYIPGKGQISFDDQAINDNNREACRQSVSAIYSDFYLFTKLHGLSSENIDQRAMQYIKDLGLEGKVTIKNGQFSSTDLSDGQKKRLALLVTYLEDRSIYVFDEWAADQDPGFKEIFYHRILPELKLLNKMVIVITHDDRYFYLADKLVKMENGKVAEEINKDNLAIAALKPELQMKGFENVSDEKERLEADNAGR</sequence>
<name>A0AAF0C6J7_9GAMM</name>
<dbReference type="AlphaFoldDB" id="A0AAF0C6J7"/>
<proteinExistence type="predicted"/>
<dbReference type="InterPro" id="IPR027417">
    <property type="entry name" value="P-loop_NTPase"/>
</dbReference>
<gene>
    <name evidence="10" type="ORF">SG35_031905</name>
</gene>
<dbReference type="Gene3D" id="3.40.50.300">
    <property type="entry name" value="P-loop containing nucleotide triphosphate hydrolases"/>
    <property type="match status" value="1"/>
</dbReference>
<accession>A0AAF0C6J7</accession>
<evidence type="ECO:0000259" key="8">
    <source>
        <dbReference type="PROSITE" id="PS50893"/>
    </source>
</evidence>